<reference evidence="1" key="1">
    <citation type="submission" date="2022-10" db="EMBL/GenBank/DDBJ databases">
        <authorList>
            <person name="Hyden B.L."/>
            <person name="Feng K."/>
            <person name="Yates T."/>
            <person name="Jawdy S."/>
            <person name="Smart L.B."/>
            <person name="Muchero W."/>
        </authorList>
    </citation>
    <scope>NUCLEOTIDE SEQUENCE</scope>
    <source>
        <tissue evidence="1">Shoot tip</tissue>
    </source>
</reference>
<accession>A0ABQ9BDH9</accession>
<evidence type="ECO:0000313" key="2">
    <source>
        <dbReference type="Proteomes" id="UP001141253"/>
    </source>
</evidence>
<proteinExistence type="predicted"/>
<evidence type="ECO:0000313" key="1">
    <source>
        <dbReference type="EMBL" id="KAJ6382327.1"/>
    </source>
</evidence>
<gene>
    <name evidence="1" type="ORF">OIU77_030891</name>
</gene>
<keyword evidence="2" id="KW-1185">Reference proteome</keyword>
<dbReference type="EMBL" id="JAPFFI010000009">
    <property type="protein sequence ID" value="KAJ6382327.1"/>
    <property type="molecule type" value="Genomic_DNA"/>
</dbReference>
<protein>
    <submittedName>
        <fullName evidence="1">Uncharacterized protein</fullName>
    </submittedName>
</protein>
<reference evidence="1" key="2">
    <citation type="journal article" date="2023" name="Int. J. Mol. Sci.">
        <title>De Novo Assembly and Annotation of 11 Diverse Shrub Willow (Salix) Genomes Reveals Novel Gene Organization in Sex-Linked Regions.</title>
        <authorList>
            <person name="Hyden B."/>
            <person name="Feng K."/>
            <person name="Yates T.B."/>
            <person name="Jawdy S."/>
            <person name="Cereghino C."/>
            <person name="Smart L.B."/>
            <person name="Muchero W."/>
        </authorList>
    </citation>
    <scope>NUCLEOTIDE SEQUENCE</scope>
    <source>
        <tissue evidence="1">Shoot tip</tissue>
    </source>
</reference>
<name>A0ABQ9BDH9_9ROSI</name>
<organism evidence="1 2">
    <name type="scientific">Salix suchowensis</name>
    <dbReference type="NCBI Taxonomy" id="1278906"/>
    <lineage>
        <taxon>Eukaryota</taxon>
        <taxon>Viridiplantae</taxon>
        <taxon>Streptophyta</taxon>
        <taxon>Embryophyta</taxon>
        <taxon>Tracheophyta</taxon>
        <taxon>Spermatophyta</taxon>
        <taxon>Magnoliopsida</taxon>
        <taxon>eudicotyledons</taxon>
        <taxon>Gunneridae</taxon>
        <taxon>Pentapetalae</taxon>
        <taxon>rosids</taxon>
        <taxon>fabids</taxon>
        <taxon>Malpighiales</taxon>
        <taxon>Salicaceae</taxon>
        <taxon>Saliceae</taxon>
        <taxon>Salix</taxon>
    </lineage>
</organism>
<comment type="caution">
    <text evidence="1">The sequence shown here is derived from an EMBL/GenBank/DDBJ whole genome shotgun (WGS) entry which is preliminary data.</text>
</comment>
<sequence length="54" mass="5934">MTNLILENAECKSQITASTNSCIHSGTLLNLLTKLRKVYSVVHATARNHLSFSC</sequence>
<dbReference type="Proteomes" id="UP001141253">
    <property type="component" value="Chromosome 6"/>
</dbReference>